<feature type="transmembrane region" description="Helical" evidence="2">
    <location>
        <begin position="144"/>
        <end position="165"/>
    </location>
</feature>
<accession>A0A0P9EPM3</accession>
<proteinExistence type="predicted"/>
<dbReference type="EMBL" id="LJCO01000008">
    <property type="protein sequence ID" value="KPV45444.1"/>
    <property type="molecule type" value="Genomic_DNA"/>
</dbReference>
<dbReference type="Proteomes" id="UP000050482">
    <property type="component" value="Unassembled WGS sequence"/>
</dbReference>
<feature type="compositionally biased region" description="Low complexity" evidence="1">
    <location>
        <begin position="426"/>
        <end position="442"/>
    </location>
</feature>
<feature type="transmembrane region" description="Helical" evidence="2">
    <location>
        <begin position="258"/>
        <end position="281"/>
    </location>
</feature>
<dbReference type="RefSeq" id="WP_054967184.1">
    <property type="nucleotide sequence ID" value="NZ_LJCO01000008.1"/>
</dbReference>
<feature type="transmembrane region" description="Helical" evidence="2">
    <location>
        <begin position="12"/>
        <end position="32"/>
    </location>
</feature>
<feature type="region of interest" description="Disordered" evidence="1">
    <location>
        <begin position="426"/>
        <end position="550"/>
    </location>
</feature>
<feature type="transmembrane region" description="Helical" evidence="2">
    <location>
        <begin position="53"/>
        <end position="75"/>
    </location>
</feature>
<dbReference type="AlphaFoldDB" id="A0A0P9EPM3"/>
<keyword evidence="2" id="KW-0812">Transmembrane</keyword>
<protein>
    <recommendedName>
        <fullName evidence="3">PDZ domain-containing protein</fullName>
    </recommendedName>
</protein>
<keyword evidence="2" id="KW-0472">Membrane</keyword>
<dbReference type="PATRIC" id="fig|471514.4.peg.10"/>
<feature type="compositionally biased region" description="Polar residues" evidence="1">
    <location>
        <begin position="455"/>
        <end position="466"/>
    </location>
</feature>
<feature type="compositionally biased region" description="Gly residues" evidence="1">
    <location>
        <begin position="443"/>
        <end position="454"/>
    </location>
</feature>
<sequence>MNVHDAVLSGLYVLRDIFLNPLLYLGFLLAFWDLRRTSMFERKFFGIRATRPLRLTIIRGAQGLIAGLVLSAVLIASGTTVGLWEVVAITILGLVLAAIQVRFLSPVYGVAILALVSEIARRWAPHHGTGVLSAVFNHLRSFHAVGWSAVLSGVLIAEAVLVLAVRKRAASPVVSVSRRGRGIGALWVQLAFMVPLVIPTTGTLLPTPGFAHTSIHLLWSSSLASFGLLGVPVLAGFSGLFDNLRPRVAIRQTASMDIVSALIAAAGAYLGTHAGTAYAAWTPWLVILVREGSRWWLDHRQSLADPLFAPADEGVMVLAVLPDSWAARLGVQPGDTITRVNSVPVHSQYDLHFALNQNPAYAKLEVVDGRGELRFVNHTVYEGERTQLGLIFAPDGQSARFVKVGGSGLLQSLYARLSTSSVAMSTGVSTVSPVSPTTTVSGGVSGTSSSGGGQPLQSASSDFVSHTSDRVSRSNDLSMERGTVGDSRGWQSALRDPKTEQSKPSGAISRDSEGVSSPEAKSKSGYSGMAAALEAHRVTRSEAASTKEPD</sequence>
<dbReference type="InterPro" id="IPR041489">
    <property type="entry name" value="PDZ_6"/>
</dbReference>
<feature type="compositionally biased region" description="Basic and acidic residues" evidence="1">
    <location>
        <begin position="534"/>
        <end position="550"/>
    </location>
</feature>
<evidence type="ECO:0000256" key="2">
    <source>
        <dbReference type="SAM" id="Phobius"/>
    </source>
</evidence>
<organism evidence="4 5">
    <name type="scientific">Alicyclobacillus ferrooxydans</name>
    <dbReference type="NCBI Taxonomy" id="471514"/>
    <lineage>
        <taxon>Bacteria</taxon>
        <taxon>Bacillati</taxon>
        <taxon>Bacillota</taxon>
        <taxon>Bacilli</taxon>
        <taxon>Bacillales</taxon>
        <taxon>Alicyclobacillaceae</taxon>
        <taxon>Alicyclobacillus</taxon>
    </lineage>
</organism>
<dbReference type="SUPFAM" id="SSF50156">
    <property type="entry name" value="PDZ domain-like"/>
    <property type="match status" value="1"/>
</dbReference>
<dbReference type="Gene3D" id="2.30.42.10">
    <property type="match status" value="1"/>
</dbReference>
<dbReference type="OrthoDB" id="198399at2"/>
<feature type="transmembrane region" description="Helical" evidence="2">
    <location>
        <begin position="106"/>
        <end position="124"/>
    </location>
</feature>
<reference evidence="4 5" key="1">
    <citation type="submission" date="2015-09" db="EMBL/GenBank/DDBJ databases">
        <title>Draft genome sequence of Alicyclobacillus ferrooxydans DSM 22381.</title>
        <authorList>
            <person name="Hemp J."/>
        </authorList>
    </citation>
    <scope>NUCLEOTIDE SEQUENCE [LARGE SCALE GENOMIC DNA]</scope>
    <source>
        <strain evidence="4 5">TC-34</strain>
    </source>
</reference>
<name>A0A0P9EPM3_9BACL</name>
<feature type="transmembrane region" description="Helical" evidence="2">
    <location>
        <begin position="81"/>
        <end position="99"/>
    </location>
</feature>
<evidence type="ECO:0000256" key="1">
    <source>
        <dbReference type="SAM" id="MobiDB-lite"/>
    </source>
</evidence>
<keyword evidence="2" id="KW-1133">Transmembrane helix</keyword>
<evidence type="ECO:0000313" key="4">
    <source>
        <dbReference type="EMBL" id="KPV45444.1"/>
    </source>
</evidence>
<evidence type="ECO:0000313" key="5">
    <source>
        <dbReference type="Proteomes" id="UP000050482"/>
    </source>
</evidence>
<feature type="transmembrane region" description="Helical" evidence="2">
    <location>
        <begin position="186"/>
        <end position="205"/>
    </location>
</feature>
<dbReference type="STRING" id="471514.AN477_00230"/>
<comment type="caution">
    <text evidence="4">The sequence shown here is derived from an EMBL/GenBank/DDBJ whole genome shotgun (WGS) entry which is preliminary data.</text>
</comment>
<dbReference type="Pfam" id="PF17820">
    <property type="entry name" value="PDZ_6"/>
    <property type="match status" value="1"/>
</dbReference>
<feature type="transmembrane region" description="Helical" evidence="2">
    <location>
        <begin position="217"/>
        <end position="237"/>
    </location>
</feature>
<keyword evidence="5" id="KW-1185">Reference proteome</keyword>
<feature type="domain" description="PDZ" evidence="3">
    <location>
        <begin position="317"/>
        <end position="355"/>
    </location>
</feature>
<evidence type="ECO:0000259" key="3">
    <source>
        <dbReference type="Pfam" id="PF17820"/>
    </source>
</evidence>
<gene>
    <name evidence="4" type="ORF">AN477_00230</name>
</gene>
<dbReference type="InterPro" id="IPR036034">
    <property type="entry name" value="PDZ_sf"/>
</dbReference>